<dbReference type="InterPro" id="IPR027413">
    <property type="entry name" value="GROEL-like_equatorial_sf"/>
</dbReference>
<dbReference type="GO" id="GO:0016887">
    <property type="term" value="F:ATP hydrolysis activity"/>
    <property type="evidence" value="ECO:0007669"/>
    <property type="project" value="InterPro"/>
</dbReference>
<dbReference type="InterPro" id="IPR027410">
    <property type="entry name" value="TCP-1-like_intermed_sf"/>
</dbReference>
<evidence type="ECO:0000256" key="9">
    <source>
        <dbReference type="ARBA" id="ARBA00032221"/>
    </source>
</evidence>
<dbReference type="InterPro" id="IPR017998">
    <property type="entry name" value="Chaperone_TCP-1"/>
</dbReference>
<comment type="subunit">
    <text evidence="3">Heterooligomeric complex of about 850 to 900 kDa that forms two stacked rings, 12 to 16 nm in diameter.</text>
</comment>
<evidence type="ECO:0000256" key="6">
    <source>
        <dbReference type="ARBA" id="ARBA00022840"/>
    </source>
</evidence>
<evidence type="ECO:0000256" key="2">
    <source>
        <dbReference type="ARBA" id="ARBA00008020"/>
    </source>
</evidence>
<organism evidence="13 14">
    <name type="scientific">Cadophora malorum</name>
    <dbReference type="NCBI Taxonomy" id="108018"/>
    <lineage>
        <taxon>Eukaryota</taxon>
        <taxon>Fungi</taxon>
        <taxon>Dikarya</taxon>
        <taxon>Ascomycota</taxon>
        <taxon>Pezizomycotina</taxon>
        <taxon>Leotiomycetes</taxon>
        <taxon>Helotiales</taxon>
        <taxon>Ploettnerulaceae</taxon>
        <taxon>Cadophora</taxon>
    </lineage>
</organism>
<dbReference type="OrthoDB" id="10248520at2759"/>
<evidence type="ECO:0000256" key="5">
    <source>
        <dbReference type="ARBA" id="ARBA00022741"/>
    </source>
</evidence>
<dbReference type="NCBIfam" id="NF041083">
    <property type="entry name" value="thermosome_beta"/>
    <property type="match status" value="1"/>
</dbReference>
<dbReference type="InterPro" id="IPR002423">
    <property type="entry name" value="Cpn60/GroEL/TCP-1"/>
</dbReference>
<dbReference type="NCBIfam" id="TIGR02345">
    <property type="entry name" value="chap_CCT_eta"/>
    <property type="match status" value="1"/>
</dbReference>
<dbReference type="Proteomes" id="UP000664132">
    <property type="component" value="Unassembled WGS sequence"/>
</dbReference>
<dbReference type="InterPro" id="IPR012720">
    <property type="entry name" value="Chap_CCT_eta"/>
</dbReference>
<dbReference type="InterPro" id="IPR054827">
    <property type="entry name" value="thermosome_alpha"/>
</dbReference>
<proteinExistence type="inferred from homology"/>
<dbReference type="Gene3D" id="3.30.260.10">
    <property type="entry name" value="TCP-1-like chaperonin intermediate domain"/>
    <property type="match status" value="1"/>
</dbReference>
<feature type="region of interest" description="Disordered" evidence="11">
    <location>
        <begin position="1122"/>
        <end position="1153"/>
    </location>
</feature>
<comment type="subcellular location">
    <subcellularLocation>
        <location evidence="1">Cytoplasm</location>
    </subcellularLocation>
</comment>
<keyword evidence="6 10" id="KW-0067">ATP-binding</keyword>
<dbReference type="SUPFAM" id="SSF48592">
    <property type="entry name" value="GroEL equatorial domain-like"/>
    <property type="match status" value="1"/>
</dbReference>
<dbReference type="InterPro" id="IPR002194">
    <property type="entry name" value="Chaperonin_TCP-1_CS"/>
</dbReference>
<dbReference type="PROSITE" id="PS00995">
    <property type="entry name" value="TCP1_3"/>
    <property type="match status" value="1"/>
</dbReference>
<dbReference type="InterPro" id="IPR001138">
    <property type="entry name" value="Zn2Cys6_DnaBD"/>
</dbReference>
<dbReference type="PRINTS" id="PR00304">
    <property type="entry name" value="TCOMPLEXTCP1"/>
</dbReference>
<evidence type="ECO:0000256" key="4">
    <source>
        <dbReference type="ARBA" id="ARBA00022490"/>
    </source>
</evidence>
<evidence type="ECO:0000256" key="11">
    <source>
        <dbReference type="SAM" id="MobiDB-lite"/>
    </source>
</evidence>
<evidence type="ECO:0000256" key="8">
    <source>
        <dbReference type="ARBA" id="ARBA00023242"/>
    </source>
</evidence>
<dbReference type="SUPFAM" id="SSF52029">
    <property type="entry name" value="GroEL apical domain-like"/>
    <property type="match status" value="1"/>
</dbReference>
<dbReference type="SUPFAM" id="SSF54849">
    <property type="entry name" value="GroEL-intermediate domain like"/>
    <property type="match status" value="1"/>
</dbReference>
<dbReference type="GO" id="GO:0005524">
    <property type="term" value="F:ATP binding"/>
    <property type="evidence" value="ECO:0007669"/>
    <property type="project" value="UniProtKB-KW"/>
</dbReference>
<protein>
    <recommendedName>
        <fullName evidence="9">CCT-eta</fullName>
    </recommendedName>
</protein>
<comment type="similarity">
    <text evidence="2 10">Belongs to the TCP-1 chaperonin family.</text>
</comment>
<reference evidence="13" key="1">
    <citation type="submission" date="2021-02" db="EMBL/GenBank/DDBJ databases">
        <title>Genome sequence Cadophora malorum strain M34.</title>
        <authorList>
            <person name="Stefanovic E."/>
            <person name="Vu D."/>
            <person name="Scully C."/>
            <person name="Dijksterhuis J."/>
            <person name="Roader J."/>
            <person name="Houbraken J."/>
        </authorList>
    </citation>
    <scope>NUCLEOTIDE SEQUENCE</scope>
    <source>
        <strain evidence="13">M34</strain>
    </source>
</reference>
<keyword evidence="5 10" id="KW-0547">Nucleotide-binding</keyword>
<gene>
    <name evidence="13" type="ORF">IFR04_012863</name>
</gene>
<keyword evidence="4" id="KW-0963">Cytoplasm</keyword>
<dbReference type="Gene3D" id="3.50.7.10">
    <property type="entry name" value="GroEL"/>
    <property type="match status" value="1"/>
</dbReference>
<dbReference type="InterPro" id="IPR036864">
    <property type="entry name" value="Zn2-C6_fun-type_DNA-bd_sf"/>
</dbReference>
<dbReference type="PROSITE" id="PS00463">
    <property type="entry name" value="ZN2_CY6_FUNGAL_1"/>
    <property type="match status" value="1"/>
</dbReference>
<dbReference type="CDD" id="cd00067">
    <property type="entry name" value="GAL4"/>
    <property type="match status" value="1"/>
</dbReference>
<dbReference type="InterPro" id="IPR027409">
    <property type="entry name" value="GroEL-like_apical_dom_sf"/>
</dbReference>
<evidence type="ECO:0000313" key="13">
    <source>
        <dbReference type="EMBL" id="KAG4413996.1"/>
    </source>
</evidence>
<dbReference type="Gene3D" id="4.10.240.10">
    <property type="entry name" value="Zn(2)-C6 fungal-type DNA-binding domain"/>
    <property type="match status" value="1"/>
</dbReference>
<dbReference type="SUPFAM" id="SSF57701">
    <property type="entry name" value="Zn2/Cys6 DNA-binding domain"/>
    <property type="match status" value="1"/>
</dbReference>
<evidence type="ECO:0000259" key="12">
    <source>
        <dbReference type="PROSITE" id="PS50048"/>
    </source>
</evidence>
<dbReference type="CDD" id="cd03340">
    <property type="entry name" value="TCP1_eta"/>
    <property type="match status" value="1"/>
</dbReference>
<feature type="compositionally biased region" description="Basic residues" evidence="11">
    <location>
        <begin position="1143"/>
        <end position="1153"/>
    </location>
</feature>
<name>A0A8H7W140_9HELO</name>
<dbReference type="GO" id="GO:0051082">
    <property type="term" value="F:unfolded protein binding"/>
    <property type="evidence" value="ECO:0007669"/>
    <property type="project" value="InterPro"/>
</dbReference>
<evidence type="ECO:0000256" key="1">
    <source>
        <dbReference type="ARBA" id="ARBA00004496"/>
    </source>
</evidence>
<keyword evidence="8" id="KW-0539">Nucleus</keyword>
<comment type="caution">
    <text evidence="13">The sequence shown here is derived from an EMBL/GenBank/DDBJ whole genome shotgun (WGS) entry which is preliminary data.</text>
</comment>
<dbReference type="Pfam" id="PF00172">
    <property type="entry name" value="Zn_clus"/>
    <property type="match status" value="1"/>
</dbReference>
<dbReference type="GO" id="GO:0140662">
    <property type="term" value="F:ATP-dependent protein folding chaperone"/>
    <property type="evidence" value="ECO:0007669"/>
    <property type="project" value="InterPro"/>
</dbReference>
<keyword evidence="14" id="KW-1185">Reference proteome</keyword>
<dbReference type="FunFam" id="3.30.260.10:FF:000022">
    <property type="entry name" value="T-complex protein 1 subunit eta"/>
    <property type="match status" value="1"/>
</dbReference>
<dbReference type="PROSITE" id="PS50048">
    <property type="entry name" value="ZN2_CY6_FUNGAL_2"/>
    <property type="match status" value="1"/>
</dbReference>
<sequence>MASTSDNIQAPIAQFHKHGLQLRSGSPASSQIPVEDAPRRRSKVKTGCYTCKYRRVKCDEAKPWCQRCIKFGVDCDGYPAPKGPPRVSKHLKPRDHRAIAPLARQTVICYMQPARLFEDEQEGRCFRIYCEEMAHQIKGPFKTSLWNQLIPQVSEGEPFIRHAIIALGAMKKITHGPDNAGGDFQLRPSNASDFFYALRQYEKALQGMRQNIADGKKDIQKALIACILVFCFETLTNKMNNAVINAESGLILLHSWMRENLPNHAGCSPCKEWQEHRIGEDLMIAFSGLDLQLLFFADARPRRMHEYVIGSAEGSIARMPAEFVTLKGAHNFWMLIMRRNYHFIVMVLGQGKAAEMCGPLMHGDAPYEDCVNIFPGGNIFSTPKEPPFELFPACMRYCDDVTRWRKASAKVFQEMETTGTEEESILIALLKIHSIMGPIMLTSAFFTTQTAYDQYLSEFRKIVTLSEWVLPRLMAPAAGKAVYHFDLGVLIGLFLVGARCRDLALRNKVIDLLLGYRLREGFWDSAAAGLFIVWARDLDEEGRDENGEIPEERRWFVTTAYVDMDKQKCLVSATQKALDGLKFRHKEIFCLYKAASMSFGGQTPTIIVLKEGTDSSQGKGQIVSNINACLAVQATIRSTLGPYGGDLLLVDENGRQTITNDGATVMKLLEIVHPAARILTDIARSQDAEVGDGTTSVVVLAGEILKEIKEHVEQGVSSQTIIKGLRRASNMAVNKVREIAVNTSEGNQRETLVKLAGTAMSSKLIKRNTGFFTKMVVDAVLSLDQDDLNEKLIGVKKIPGGSLTDSLFVNGVAFKKTFSYAGFEQQPKTFKNPKIVCLNVELELKSEKDNAEVRVEQVSEYQAIVDAEWQIIYNKMEALYKTGAKVVLSKLPIGDLATQYFADRDIFCAGRVASDDLERIIQATGGSIQSTCSDIHPEHLGTCGSFNERQIGGERFNFFEDCPEAKTCTLVLRGGAEQFIAEVERSLHDAIMIVKRAIKNNTIVAGGGACEMEVSAYLHRYADKNVPHKQQAIIKSFAKALEVIPRQLCDNAGFDATDILNKLRVEHRKGNTWAGVDFDNEGVRDNLEAFVWEPALVKINAMQAATEASCLILSVDETIKNEESAQPQAPQRGLPPGAAQRVMRGRGRGMPRR</sequence>
<evidence type="ECO:0000313" key="14">
    <source>
        <dbReference type="Proteomes" id="UP000664132"/>
    </source>
</evidence>
<feature type="domain" description="Zn(2)-C6 fungal-type" evidence="12">
    <location>
        <begin position="47"/>
        <end position="75"/>
    </location>
</feature>
<dbReference type="Pfam" id="PF00118">
    <property type="entry name" value="Cpn60_TCP1"/>
    <property type="match status" value="1"/>
</dbReference>
<dbReference type="FunFam" id="1.10.560.10:FF:000017">
    <property type="entry name" value="T-complex protein 1 subunit eta"/>
    <property type="match status" value="1"/>
</dbReference>
<dbReference type="GO" id="GO:0000981">
    <property type="term" value="F:DNA-binding transcription factor activity, RNA polymerase II-specific"/>
    <property type="evidence" value="ECO:0007669"/>
    <property type="project" value="InterPro"/>
</dbReference>
<accession>A0A8H7W140</accession>
<evidence type="ECO:0000256" key="7">
    <source>
        <dbReference type="ARBA" id="ARBA00023186"/>
    </source>
</evidence>
<keyword evidence="7 10" id="KW-0143">Chaperone</keyword>
<dbReference type="NCBIfam" id="NF041082">
    <property type="entry name" value="thermosome_alpha"/>
    <property type="match status" value="1"/>
</dbReference>
<dbReference type="SMART" id="SM00066">
    <property type="entry name" value="GAL4"/>
    <property type="match status" value="1"/>
</dbReference>
<dbReference type="FunFam" id="3.50.7.10:FF:000006">
    <property type="entry name" value="T-complex protein 1 subunit eta"/>
    <property type="match status" value="1"/>
</dbReference>
<dbReference type="Gene3D" id="1.10.560.10">
    <property type="entry name" value="GroEL-like equatorial domain"/>
    <property type="match status" value="1"/>
</dbReference>
<dbReference type="AlphaFoldDB" id="A0A8H7W140"/>
<dbReference type="PROSITE" id="PS00751">
    <property type="entry name" value="TCP1_2"/>
    <property type="match status" value="1"/>
</dbReference>
<dbReference type="GO" id="GO:0008270">
    <property type="term" value="F:zinc ion binding"/>
    <property type="evidence" value="ECO:0007669"/>
    <property type="project" value="InterPro"/>
</dbReference>
<evidence type="ECO:0000256" key="3">
    <source>
        <dbReference type="ARBA" id="ARBA00011531"/>
    </source>
</evidence>
<evidence type="ECO:0000256" key="10">
    <source>
        <dbReference type="RuleBase" id="RU004187"/>
    </source>
</evidence>
<dbReference type="GO" id="GO:0005832">
    <property type="term" value="C:chaperonin-containing T-complex"/>
    <property type="evidence" value="ECO:0007669"/>
    <property type="project" value="UniProtKB-ARBA"/>
</dbReference>
<dbReference type="InterPro" id="IPR053374">
    <property type="entry name" value="TCP-1_chaperonin"/>
</dbReference>
<dbReference type="EMBL" id="JAFJYH010000286">
    <property type="protein sequence ID" value="KAG4413996.1"/>
    <property type="molecule type" value="Genomic_DNA"/>
</dbReference>
<dbReference type="PANTHER" id="PTHR11353">
    <property type="entry name" value="CHAPERONIN"/>
    <property type="match status" value="1"/>
</dbReference>